<dbReference type="SUPFAM" id="SSF52025">
    <property type="entry name" value="PA domain"/>
    <property type="match status" value="1"/>
</dbReference>
<evidence type="ECO:0000256" key="4">
    <source>
        <dbReference type="ARBA" id="ARBA00022825"/>
    </source>
</evidence>
<keyword evidence="3 5" id="KW-0378">Hydrolase</keyword>
<evidence type="ECO:0000259" key="8">
    <source>
        <dbReference type="Pfam" id="PF02225"/>
    </source>
</evidence>
<feature type="active site" description="Charge relay system" evidence="5">
    <location>
        <position position="259"/>
    </location>
</feature>
<organism evidence="12 13">
    <name type="scientific">Kribbella alba</name>
    <dbReference type="NCBI Taxonomy" id="190197"/>
    <lineage>
        <taxon>Bacteria</taxon>
        <taxon>Bacillati</taxon>
        <taxon>Actinomycetota</taxon>
        <taxon>Actinomycetes</taxon>
        <taxon>Propionibacteriales</taxon>
        <taxon>Kribbellaceae</taxon>
        <taxon>Kribbella</taxon>
    </lineage>
</organism>
<evidence type="ECO:0000256" key="1">
    <source>
        <dbReference type="ARBA" id="ARBA00011073"/>
    </source>
</evidence>
<reference evidence="12 13" key="1">
    <citation type="journal article" date="2019" name="Int. J. Syst. Evol. Microbiol.">
        <title>The Global Catalogue of Microorganisms (GCM) 10K type strain sequencing project: providing services to taxonomists for standard genome sequencing and annotation.</title>
        <authorList>
            <consortium name="The Broad Institute Genomics Platform"/>
            <consortium name="The Broad Institute Genome Sequencing Center for Infectious Disease"/>
            <person name="Wu L."/>
            <person name="Ma J."/>
        </authorList>
    </citation>
    <scope>NUCLEOTIDE SEQUENCE [LARGE SCALE GENOMIC DNA]</scope>
    <source>
        <strain evidence="12 13">JCM 14306</strain>
    </source>
</reference>
<dbReference type="Gene3D" id="2.60.120.380">
    <property type="match status" value="1"/>
</dbReference>
<evidence type="ECO:0000256" key="2">
    <source>
        <dbReference type="ARBA" id="ARBA00022670"/>
    </source>
</evidence>
<dbReference type="Pfam" id="PF04151">
    <property type="entry name" value="PPC"/>
    <property type="match status" value="1"/>
</dbReference>
<keyword evidence="2 5" id="KW-0645">Protease</keyword>
<dbReference type="PANTHER" id="PTHR10795">
    <property type="entry name" value="PROPROTEIN CONVERTASE SUBTILISIN/KEXIN"/>
    <property type="match status" value="1"/>
</dbReference>
<dbReference type="Pfam" id="PF02225">
    <property type="entry name" value="PA"/>
    <property type="match status" value="1"/>
</dbReference>
<evidence type="ECO:0000313" key="12">
    <source>
        <dbReference type="EMBL" id="GAA1656171.1"/>
    </source>
</evidence>
<feature type="active site" description="Charge relay system" evidence="5">
    <location>
        <position position="591"/>
    </location>
</feature>
<dbReference type="InterPro" id="IPR015500">
    <property type="entry name" value="Peptidase_S8_subtilisin-rel"/>
</dbReference>
<dbReference type="CDD" id="cd04852">
    <property type="entry name" value="Peptidases_S8_3"/>
    <property type="match status" value="1"/>
</dbReference>
<dbReference type="InterPro" id="IPR034197">
    <property type="entry name" value="Peptidases_S8_3"/>
</dbReference>
<accession>A0ABN2FQP9</accession>
<dbReference type="PRINTS" id="PR00723">
    <property type="entry name" value="SUBTILISIN"/>
</dbReference>
<dbReference type="InterPro" id="IPR000209">
    <property type="entry name" value="Peptidase_S8/S53_dom"/>
</dbReference>
<dbReference type="PROSITE" id="PS51318">
    <property type="entry name" value="TAT"/>
    <property type="match status" value="1"/>
</dbReference>
<feature type="domain" description="Inhibitor I9" evidence="10">
    <location>
        <begin position="46"/>
        <end position="146"/>
    </location>
</feature>
<keyword evidence="6" id="KW-0732">Signal</keyword>
<dbReference type="Proteomes" id="UP001501319">
    <property type="component" value="Unassembled WGS sequence"/>
</dbReference>
<dbReference type="Gene3D" id="2.60.40.2310">
    <property type="match status" value="1"/>
</dbReference>
<dbReference type="RefSeq" id="WP_344115333.1">
    <property type="nucleotide sequence ID" value="NZ_BAAANE010000010.1"/>
</dbReference>
<feature type="active site" description="Charge relay system" evidence="5">
    <location>
        <position position="184"/>
    </location>
</feature>
<feature type="domain" description="Peptidase S8/S53" evidence="7">
    <location>
        <begin position="175"/>
        <end position="650"/>
    </location>
</feature>
<evidence type="ECO:0008006" key="14">
    <source>
        <dbReference type="Google" id="ProtNLM"/>
    </source>
</evidence>
<feature type="chain" id="PRO_5047513361" description="Peptidase inhibitor I9" evidence="6">
    <location>
        <begin position="34"/>
        <end position="1010"/>
    </location>
</feature>
<gene>
    <name evidence="12" type="ORF">GCM10009744_56060</name>
</gene>
<dbReference type="Gene3D" id="3.50.30.30">
    <property type="match status" value="1"/>
</dbReference>
<evidence type="ECO:0000259" key="9">
    <source>
        <dbReference type="Pfam" id="PF04151"/>
    </source>
</evidence>
<dbReference type="InterPro" id="IPR041469">
    <property type="entry name" value="Subtilisin-like_FN3"/>
</dbReference>
<dbReference type="PROSITE" id="PS51892">
    <property type="entry name" value="SUBTILASE"/>
    <property type="match status" value="1"/>
</dbReference>
<dbReference type="Gene3D" id="3.40.50.200">
    <property type="entry name" value="Peptidase S8/S53 domain"/>
    <property type="match status" value="1"/>
</dbReference>
<evidence type="ECO:0000256" key="5">
    <source>
        <dbReference type="PROSITE-ProRule" id="PRU01240"/>
    </source>
</evidence>
<keyword evidence="13" id="KW-1185">Reference proteome</keyword>
<keyword evidence="4 5" id="KW-0720">Serine protease</keyword>
<dbReference type="InterPro" id="IPR045051">
    <property type="entry name" value="SBT"/>
</dbReference>
<dbReference type="SUPFAM" id="SSF52743">
    <property type="entry name" value="Subtilisin-like"/>
    <property type="match status" value="1"/>
</dbReference>
<dbReference type="InterPro" id="IPR023828">
    <property type="entry name" value="Peptidase_S8_Ser-AS"/>
</dbReference>
<comment type="caution">
    <text evidence="12">The sequence shown here is derived from an EMBL/GenBank/DDBJ whole genome shotgun (WGS) entry which is preliminary data.</text>
</comment>
<dbReference type="Pfam" id="PF00082">
    <property type="entry name" value="Peptidase_S8"/>
    <property type="match status" value="1"/>
</dbReference>
<feature type="signal peptide" evidence="6">
    <location>
        <begin position="1"/>
        <end position="33"/>
    </location>
</feature>
<dbReference type="PROSITE" id="PS00138">
    <property type="entry name" value="SUBTILASE_SER"/>
    <property type="match status" value="1"/>
</dbReference>
<dbReference type="Pfam" id="PF05922">
    <property type="entry name" value="Inhibitor_I9"/>
    <property type="match status" value="1"/>
</dbReference>
<dbReference type="InterPro" id="IPR046450">
    <property type="entry name" value="PA_dom_sf"/>
</dbReference>
<evidence type="ECO:0000259" key="11">
    <source>
        <dbReference type="Pfam" id="PF17766"/>
    </source>
</evidence>
<feature type="domain" description="Peptidase C-terminal archaeal/bacterial" evidence="9">
    <location>
        <begin position="861"/>
        <end position="930"/>
    </location>
</feature>
<dbReference type="Pfam" id="PF17766">
    <property type="entry name" value="fn3_6"/>
    <property type="match status" value="1"/>
</dbReference>
<dbReference type="InterPro" id="IPR010259">
    <property type="entry name" value="S8pro/Inhibitor_I9"/>
</dbReference>
<protein>
    <recommendedName>
        <fullName evidence="14">Peptidase inhibitor I9</fullName>
    </recommendedName>
</protein>
<dbReference type="InterPro" id="IPR007280">
    <property type="entry name" value="Peptidase_C_arc/bac"/>
</dbReference>
<dbReference type="Gene3D" id="3.30.70.80">
    <property type="entry name" value="Peptidase S8 propeptide/proteinase inhibitor I9"/>
    <property type="match status" value="1"/>
</dbReference>
<proteinExistence type="inferred from homology"/>
<dbReference type="EMBL" id="BAAANE010000010">
    <property type="protein sequence ID" value="GAA1656171.1"/>
    <property type="molecule type" value="Genomic_DNA"/>
</dbReference>
<feature type="domain" description="PA" evidence="8">
    <location>
        <begin position="436"/>
        <end position="515"/>
    </location>
</feature>
<evidence type="ECO:0000259" key="7">
    <source>
        <dbReference type="Pfam" id="PF00082"/>
    </source>
</evidence>
<evidence type="ECO:0000313" key="13">
    <source>
        <dbReference type="Proteomes" id="UP001501319"/>
    </source>
</evidence>
<evidence type="ECO:0000256" key="6">
    <source>
        <dbReference type="SAM" id="SignalP"/>
    </source>
</evidence>
<evidence type="ECO:0000256" key="3">
    <source>
        <dbReference type="ARBA" id="ARBA00022801"/>
    </source>
</evidence>
<sequence>MRNLTKSRRQSLGLIVAAAVVLATGASGGPATAVPTAPAATGPTSTYIVQLADLPLAGYTGNIAGLKATKPAAGTKFNGHTADANKYRNYLRSRHDTVAQQVGVTKVYDYSNGFNGFSAKMTVGKAAQLARTPGVLSVSKNETRQADTVSTPAFLGLDKPGGLWSQLGGPSKAGGKDIVIGDIDSGIWPESASFRPLANPGRLTDFSGSCAAAEQWTPANCSNKIVSARYYNEGLGGNAAIKAAPYVNEVASARDINGHGSHTASTAAGDYDTDMVVNGNSLGKGSGMAPAARIAVYKALWHTGASASGSTADLVQAIEDAILDGVDVINYSISGSTSSDVDPVEIEFMYAAAAGIFVSASAGNSGPASSTVAHNSPWLTTVAAGTHDRAFQASVTLGNGSTYSGAGLGAAVPSSPVVLSTNAALAGADPTSARLCLSKASDPNPAHVGFLDPAKVAGKIVVCDRGSNARTDKSDAVKEAGGVGMVLANTSPNSLNADLHSVPTVHVNETDGAAIKAYVNSTGSPTASLAAGHKVVGAEAPTVAAFSSRGPAIAGQGDLLKPDIMAPGVDVLAAVSPASSSRNFDFLSGTSMAAPHITGIAALLLQLHPRWTPMMIKSALMTSSSILDNKGNPITTDAGRPAGAFDYGSGHVTPNSAADPGLVYDSGPTDWIRFLCGTGELPATNNYCRIFGTRDPSDLNTPNVAIGDLAGTQTVTRTVTNVGSRRATYEATVTAPAGITATVSPSKLTISPGRSASYKVTFTRTTAPYGTYAAGSLKWTDGRHSVRSQLVVRPVGVKAPAEISGTGTSGQAAVPVQAGFTGTLTTSVAGLVPGAARPATLTNPGGSGGFQTGNPLPSDHTAKYTVTVPAGTTLARFATFDADVPAGTDLDLFVYRAGTANLVGSSAGGTAQEQVDLANPTAGDYDVYVDLFALAAGTTSQAINEYDWQVGSTPAGNLTATPASRATTVGDAFTVTAAWSGLTAGTRYLGSLSYGDGTSTLGRTVVGVNP</sequence>
<dbReference type="InterPro" id="IPR037045">
    <property type="entry name" value="S8pro/Inhibitor_I9_sf"/>
</dbReference>
<evidence type="ECO:0000259" key="10">
    <source>
        <dbReference type="Pfam" id="PF05922"/>
    </source>
</evidence>
<feature type="domain" description="Subtilisin-like protease fibronectin type-III" evidence="11">
    <location>
        <begin position="698"/>
        <end position="792"/>
    </location>
</feature>
<dbReference type="CDD" id="cd02120">
    <property type="entry name" value="PA_subtilisin_like"/>
    <property type="match status" value="1"/>
</dbReference>
<name>A0ABN2FQP9_9ACTN</name>
<dbReference type="InterPro" id="IPR036852">
    <property type="entry name" value="Peptidase_S8/S53_dom_sf"/>
</dbReference>
<comment type="similarity">
    <text evidence="1 5">Belongs to the peptidase S8 family.</text>
</comment>
<dbReference type="InterPro" id="IPR006311">
    <property type="entry name" value="TAT_signal"/>
</dbReference>
<dbReference type="InterPro" id="IPR003137">
    <property type="entry name" value="PA_domain"/>
</dbReference>